<organism evidence="1">
    <name type="scientific">Arundo donax</name>
    <name type="common">Giant reed</name>
    <name type="synonym">Donax arundinaceus</name>
    <dbReference type="NCBI Taxonomy" id="35708"/>
    <lineage>
        <taxon>Eukaryota</taxon>
        <taxon>Viridiplantae</taxon>
        <taxon>Streptophyta</taxon>
        <taxon>Embryophyta</taxon>
        <taxon>Tracheophyta</taxon>
        <taxon>Spermatophyta</taxon>
        <taxon>Magnoliopsida</taxon>
        <taxon>Liliopsida</taxon>
        <taxon>Poales</taxon>
        <taxon>Poaceae</taxon>
        <taxon>PACMAD clade</taxon>
        <taxon>Arundinoideae</taxon>
        <taxon>Arundineae</taxon>
        <taxon>Arundo</taxon>
    </lineage>
</organism>
<dbReference type="EMBL" id="GBRH01259184">
    <property type="protein sequence ID" value="JAD38711.1"/>
    <property type="molecule type" value="Transcribed_RNA"/>
</dbReference>
<evidence type="ECO:0000313" key="1">
    <source>
        <dbReference type="EMBL" id="JAD38711.1"/>
    </source>
</evidence>
<dbReference type="AlphaFoldDB" id="A0A0A8ZIS8"/>
<reference evidence="1" key="1">
    <citation type="submission" date="2014-09" db="EMBL/GenBank/DDBJ databases">
        <authorList>
            <person name="Magalhaes I.L.F."/>
            <person name="Oliveira U."/>
            <person name="Santos F.R."/>
            <person name="Vidigal T.H.D.A."/>
            <person name="Brescovit A.D."/>
            <person name="Santos A.J."/>
        </authorList>
    </citation>
    <scope>NUCLEOTIDE SEQUENCE</scope>
    <source>
        <tissue evidence="1">Shoot tissue taken approximately 20 cm above the soil surface</tissue>
    </source>
</reference>
<accession>A0A0A8ZIS8</accession>
<name>A0A0A8ZIS8_ARUDO</name>
<sequence length="18" mass="1872">MPIMCKIKASAAISCSSM</sequence>
<protein>
    <submittedName>
        <fullName evidence="1">Uncharacterized protein</fullName>
    </submittedName>
</protein>
<proteinExistence type="predicted"/>
<reference evidence="1" key="2">
    <citation type="journal article" date="2015" name="Data Brief">
        <title>Shoot transcriptome of the giant reed, Arundo donax.</title>
        <authorList>
            <person name="Barrero R.A."/>
            <person name="Guerrero F.D."/>
            <person name="Moolhuijzen P."/>
            <person name="Goolsby J.A."/>
            <person name="Tidwell J."/>
            <person name="Bellgard S.E."/>
            <person name="Bellgard M.I."/>
        </authorList>
    </citation>
    <scope>NUCLEOTIDE SEQUENCE</scope>
    <source>
        <tissue evidence="1">Shoot tissue taken approximately 20 cm above the soil surface</tissue>
    </source>
</reference>